<dbReference type="InterPro" id="IPR036986">
    <property type="entry name" value="S4_RNA-bd_sf"/>
</dbReference>
<evidence type="ECO:0000313" key="10">
    <source>
        <dbReference type="Proteomes" id="UP000236497"/>
    </source>
</evidence>
<evidence type="ECO:0000256" key="1">
    <source>
        <dbReference type="ARBA" id="ARBA00000073"/>
    </source>
</evidence>
<dbReference type="InterPro" id="IPR020103">
    <property type="entry name" value="PsdUridine_synth_cat_dom_sf"/>
</dbReference>
<dbReference type="AlphaFoldDB" id="A0A0H5SVL0"/>
<dbReference type="PROSITE" id="PS50889">
    <property type="entry name" value="S4"/>
    <property type="match status" value="1"/>
</dbReference>
<comment type="function">
    <text evidence="7">Responsible for synthesis of pseudouridine from uracil.</text>
</comment>
<dbReference type="RefSeq" id="WP_170124927.1">
    <property type="nucleotide sequence ID" value="NZ_CVTD020000015.1"/>
</dbReference>
<evidence type="ECO:0000256" key="3">
    <source>
        <dbReference type="ARBA" id="ARBA00022884"/>
    </source>
</evidence>
<proteinExistence type="inferred from homology"/>
<dbReference type="InterPro" id="IPR006225">
    <property type="entry name" value="PsdUridine_synth_RluC/D"/>
</dbReference>
<comment type="similarity">
    <text evidence="2 7">Belongs to the pseudouridine synthase RluA family.</text>
</comment>
<dbReference type="InterPro" id="IPR006224">
    <property type="entry name" value="PsdUridine_synth_RluA-like_CS"/>
</dbReference>
<comment type="catalytic activity">
    <reaction evidence="1 7">
        <text>a uridine in RNA = a pseudouridine in RNA</text>
        <dbReference type="Rhea" id="RHEA:48348"/>
        <dbReference type="Rhea" id="RHEA-COMP:12068"/>
        <dbReference type="Rhea" id="RHEA-COMP:12069"/>
        <dbReference type="ChEBI" id="CHEBI:65314"/>
        <dbReference type="ChEBI" id="CHEBI:65315"/>
    </reaction>
</comment>
<dbReference type="CDD" id="cd02869">
    <property type="entry name" value="PseudoU_synth_RluA_like"/>
    <property type="match status" value="1"/>
</dbReference>
<reference evidence="9 10" key="1">
    <citation type="submission" date="2015-06" db="EMBL/GenBank/DDBJ databases">
        <authorList>
            <person name="Wibberg Daniel"/>
        </authorList>
    </citation>
    <scope>NUCLEOTIDE SEQUENCE [LARGE SCALE GENOMIC DNA]</scope>
    <source>
        <strain evidence="9 10">T3/55T</strain>
    </source>
</reference>
<dbReference type="FunFam" id="3.30.2350.10:FF:000006">
    <property type="entry name" value="Pseudouridine synthase"/>
    <property type="match status" value="1"/>
</dbReference>
<dbReference type="SMART" id="SM00363">
    <property type="entry name" value="S4"/>
    <property type="match status" value="1"/>
</dbReference>
<dbReference type="GO" id="GO:0003723">
    <property type="term" value="F:RNA binding"/>
    <property type="evidence" value="ECO:0007669"/>
    <property type="project" value="UniProtKB-KW"/>
</dbReference>
<gene>
    <name evidence="9" type="primary">ylyB</name>
    <name evidence="9" type="ORF">HHT355_1176</name>
</gene>
<dbReference type="Gene3D" id="3.30.2350.10">
    <property type="entry name" value="Pseudouridine synthase"/>
    <property type="match status" value="1"/>
</dbReference>
<evidence type="ECO:0000313" key="9">
    <source>
        <dbReference type="EMBL" id="CRZ34378.1"/>
    </source>
</evidence>
<keyword evidence="10" id="KW-1185">Reference proteome</keyword>
<dbReference type="Proteomes" id="UP000236497">
    <property type="component" value="Unassembled WGS sequence"/>
</dbReference>
<accession>A0A0H5SVL0</accession>
<dbReference type="InterPro" id="IPR002942">
    <property type="entry name" value="S4_RNA-bd"/>
</dbReference>
<dbReference type="SUPFAM" id="SSF55174">
    <property type="entry name" value="Alpha-L RNA-binding motif"/>
    <property type="match status" value="1"/>
</dbReference>
<dbReference type="Gene3D" id="3.10.290.10">
    <property type="entry name" value="RNA-binding S4 domain"/>
    <property type="match status" value="1"/>
</dbReference>
<dbReference type="Pfam" id="PF01479">
    <property type="entry name" value="S4"/>
    <property type="match status" value="1"/>
</dbReference>
<dbReference type="PROSITE" id="PS01129">
    <property type="entry name" value="PSI_RLU"/>
    <property type="match status" value="1"/>
</dbReference>
<dbReference type="EMBL" id="CVTD020000015">
    <property type="protein sequence ID" value="CRZ34378.1"/>
    <property type="molecule type" value="Genomic_DNA"/>
</dbReference>
<dbReference type="PANTHER" id="PTHR21600">
    <property type="entry name" value="MITOCHONDRIAL RNA PSEUDOURIDINE SYNTHASE"/>
    <property type="match status" value="1"/>
</dbReference>
<dbReference type="NCBIfam" id="TIGR00005">
    <property type="entry name" value="rluA_subfam"/>
    <property type="match status" value="1"/>
</dbReference>
<feature type="domain" description="RNA-binding S4" evidence="8">
    <location>
        <begin position="31"/>
        <end position="95"/>
    </location>
</feature>
<dbReference type="Pfam" id="PF00849">
    <property type="entry name" value="PseudoU_synth_2"/>
    <property type="match status" value="1"/>
</dbReference>
<dbReference type="EC" id="5.4.99.-" evidence="7"/>
<dbReference type="GO" id="GO:0000455">
    <property type="term" value="P:enzyme-directed rRNA pseudouridine synthesis"/>
    <property type="evidence" value="ECO:0007669"/>
    <property type="project" value="TreeGrafter"/>
</dbReference>
<evidence type="ECO:0000256" key="6">
    <source>
        <dbReference type="PROSITE-ProRule" id="PRU00182"/>
    </source>
</evidence>
<evidence type="ECO:0000256" key="7">
    <source>
        <dbReference type="RuleBase" id="RU362028"/>
    </source>
</evidence>
<evidence type="ECO:0000256" key="2">
    <source>
        <dbReference type="ARBA" id="ARBA00010876"/>
    </source>
</evidence>
<evidence type="ECO:0000259" key="8">
    <source>
        <dbReference type="SMART" id="SM00363"/>
    </source>
</evidence>
<dbReference type="GO" id="GO:0120159">
    <property type="term" value="F:rRNA pseudouridine synthase activity"/>
    <property type="evidence" value="ECO:0007669"/>
    <property type="project" value="UniProtKB-ARBA"/>
</dbReference>
<keyword evidence="4 7" id="KW-0413">Isomerase</keyword>
<dbReference type="CDD" id="cd00165">
    <property type="entry name" value="S4"/>
    <property type="match status" value="1"/>
</dbReference>
<dbReference type="SUPFAM" id="SSF55120">
    <property type="entry name" value="Pseudouridine synthase"/>
    <property type="match status" value="1"/>
</dbReference>
<evidence type="ECO:0000256" key="4">
    <source>
        <dbReference type="ARBA" id="ARBA00023235"/>
    </source>
</evidence>
<keyword evidence="3 6" id="KW-0694">RNA-binding</keyword>
<name>A0A0H5SVL0_HERHM</name>
<sequence>MIYPMDDDLLEDIEEQEQIIRIEVEDEYNNVRIDKYLSTVMDDLSRSYLQKLITEEKVLVEGKAVKANFKVKGGQTIEIYLPEPKETEIVPENIPINIIYEDADIIVINKPKGLVVHPAPGHETGTLVNALLYHCRGQLSGINGVLRPGIVHRIDKDTTGVIVACKNDNAHRFIAEQLKVHSITRVYHAIVYNSFKEESGRVEASIGRHPKDRKKMAVNVRNGKYAATNYRVIENLGNYAYIECRLETGRTHQIRVHMASINHPVVGDTVYGPAKDPFKLEGQALHAGVLGFIHPTTRKYVEFQAPLPDYFNDLLMKLRLTVRG</sequence>
<feature type="active site" evidence="5">
    <location>
        <position position="155"/>
    </location>
</feature>
<dbReference type="InterPro" id="IPR050188">
    <property type="entry name" value="RluA_PseudoU_synthase"/>
</dbReference>
<organism evidence="9 10">
    <name type="scientific">Herbinix hemicellulosilytica</name>
    <dbReference type="NCBI Taxonomy" id="1564487"/>
    <lineage>
        <taxon>Bacteria</taxon>
        <taxon>Bacillati</taxon>
        <taxon>Bacillota</taxon>
        <taxon>Clostridia</taxon>
        <taxon>Lachnospirales</taxon>
        <taxon>Lachnospiraceae</taxon>
        <taxon>Herbinix</taxon>
    </lineage>
</organism>
<evidence type="ECO:0000256" key="5">
    <source>
        <dbReference type="PIRSR" id="PIRSR606225-1"/>
    </source>
</evidence>
<dbReference type="InterPro" id="IPR006145">
    <property type="entry name" value="PsdUridine_synth_RsuA/RluA"/>
</dbReference>
<dbReference type="PANTHER" id="PTHR21600:SF44">
    <property type="entry name" value="RIBOSOMAL LARGE SUBUNIT PSEUDOURIDINE SYNTHASE D"/>
    <property type="match status" value="1"/>
</dbReference>
<protein>
    <recommendedName>
        <fullName evidence="7">Pseudouridine synthase</fullName>
        <ecNumber evidence="7">5.4.99.-</ecNumber>
    </recommendedName>
</protein>